<evidence type="ECO:0000313" key="3">
    <source>
        <dbReference type="Proteomes" id="UP000095358"/>
    </source>
</evidence>
<gene>
    <name evidence="2" type="ORF">AWRI3580_g3395</name>
</gene>
<accession>A0A1E5RD20</accession>
<evidence type="ECO:0000256" key="1">
    <source>
        <dbReference type="ARBA" id="ARBA00006718"/>
    </source>
</evidence>
<comment type="caution">
    <text evidence="2">The sequence shown here is derived from an EMBL/GenBank/DDBJ whole genome shotgun (WGS) entry which is preliminary data.</text>
</comment>
<dbReference type="GO" id="GO:0005506">
    <property type="term" value="F:iron ion binding"/>
    <property type="evidence" value="ECO:0007669"/>
    <property type="project" value="TreeGrafter"/>
</dbReference>
<dbReference type="GO" id="GO:0016226">
    <property type="term" value="P:iron-sulfur cluster assembly"/>
    <property type="evidence" value="ECO:0007669"/>
    <property type="project" value="TreeGrafter"/>
</dbReference>
<dbReference type="GO" id="GO:0051537">
    <property type="term" value="F:2 iron, 2 sulfur cluster binding"/>
    <property type="evidence" value="ECO:0007669"/>
    <property type="project" value="TreeGrafter"/>
</dbReference>
<dbReference type="STRING" id="29833.A0A1E5RD20"/>
<proteinExistence type="inferred from homology"/>
<keyword evidence="3" id="KW-1185">Reference proteome</keyword>
<dbReference type="InterPro" id="IPR035903">
    <property type="entry name" value="HesB-like_dom_sf"/>
</dbReference>
<dbReference type="Proteomes" id="UP000095358">
    <property type="component" value="Unassembled WGS sequence"/>
</dbReference>
<dbReference type="GO" id="GO:0051539">
    <property type="term" value="F:4 iron, 4 sulfur cluster binding"/>
    <property type="evidence" value="ECO:0007669"/>
    <property type="project" value="TreeGrafter"/>
</dbReference>
<sequence>MYWRNFVFKRYNSQLLQPLKVSPPSVHSISFTKPAIKRLSALAQMGDSLKIKVSSGGCHGYQYDLHLIKLSEQLKTMKTPEIDEEKLIFFELPFIKPSLEDLHSLTKSFNDVKVSIEKNAVPDPKSVESAAVPEVIVSIDDLSLELLDKTSLDFKQELIGSQFKIIGGNMKSSCGCGSSFDI</sequence>
<dbReference type="SUPFAM" id="SSF89360">
    <property type="entry name" value="HesB-like domain"/>
    <property type="match status" value="2"/>
</dbReference>
<dbReference type="Gene3D" id="2.60.300.12">
    <property type="entry name" value="HesB-like domain"/>
    <property type="match status" value="1"/>
</dbReference>
<dbReference type="GO" id="GO:0005739">
    <property type="term" value="C:mitochondrion"/>
    <property type="evidence" value="ECO:0007669"/>
    <property type="project" value="TreeGrafter"/>
</dbReference>
<dbReference type="EMBL" id="LPNN01000007">
    <property type="protein sequence ID" value="OEJ84802.1"/>
    <property type="molecule type" value="Genomic_DNA"/>
</dbReference>
<reference evidence="3" key="1">
    <citation type="journal article" date="2016" name="Genome Announc.">
        <title>Genome sequences of three species of Hanseniaspora isolated from spontaneous wine fermentations.</title>
        <authorList>
            <person name="Sternes P.R."/>
            <person name="Lee D."/>
            <person name="Kutyna D.R."/>
            <person name="Borneman A.R."/>
        </authorList>
    </citation>
    <scope>NUCLEOTIDE SEQUENCE [LARGE SCALE GENOMIC DNA]</scope>
    <source>
        <strain evidence="3">AWRI3580</strain>
    </source>
</reference>
<dbReference type="OrthoDB" id="3973108at2759"/>
<dbReference type="AlphaFoldDB" id="A0A1E5RD20"/>
<evidence type="ECO:0000313" key="2">
    <source>
        <dbReference type="EMBL" id="OEJ84802.1"/>
    </source>
</evidence>
<dbReference type="VEuPathDB" id="FungiDB:AWRI3580_g3395"/>
<protein>
    <submittedName>
        <fullName evidence="2">Iron-sulfur assembly protein 2</fullName>
    </submittedName>
</protein>
<dbReference type="PANTHER" id="PTHR43011:SF1">
    <property type="entry name" value="IRON-SULFUR CLUSTER ASSEMBLY 2 HOMOLOG, MITOCHONDRIAL"/>
    <property type="match status" value="1"/>
</dbReference>
<comment type="similarity">
    <text evidence="1">Belongs to the HesB/IscA family.</text>
</comment>
<name>A0A1E5RD20_HANUV</name>
<dbReference type="PANTHER" id="PTHR43011">
    <property type="entry name" value="IRON-SULFUR CLUSTER ASSEMBLY 2 HOMOLOG, MITOCHONDRIAL"/>
    <property type="match status" value="1"/>
</dbReference>
<organism evidence="2 3">
    <name type="scientific">Hanseniaspora uvarum</name>
    <name type="common">Yeast</name>
    <name type="synonym">Kloeckera apiculata</name>
    <dbReference type="NCBI Taxonomy" id="29833"/>
    <lineage>
        <taxon>Eukaryota</taxon>
        <taxon>Fungi</taxon>
        <taxon>Dikarya</taxon>
        <taxon>Ascomycota</taxon>
        <taxon>Saccharomycotina</taxon>
        <taxon>Saccharomycetes</taxon>
        <taxon>Saccharomycodales</taxon>
        <taxon>Saccharomycodaceae</taxon>
        <taxon>Hanseniaspora</taxon>
    </lineage>
</organism>